<dbReference type="Proteomes" id="UP000887569">
    <property type="component" value="Unplaced"/>
</dbReference>
<name>A0A915ARS7_PARUN</name>
<evidence type="ECO:0000256" key="2">
    <source>
        <dbReference type="SAM" id="SignalP"/>
    </source>
</evidence>
<reference evidence="4" key="1">
    <citation type="submission" date="2022-11" db="UniProtKB">
        <authorList>
            <consortium name="WormBaseParasite"/>
        </authorList>
    </citation>
    <scope>IDENTIFICATION</scope>
</reference>
<feature type="chain" id="PRO_5037272642" evidence="2">
    <location>
        <begin position="21"/>
        <end position="156"/>
    </location>
</feature>
<sequence length="156" mass="17879">MMSLYREVAALFALLSVGCCDIRSENRSSLSCFSFFGEFLKNGTFFMAEPLREVRCAEKSTHCFLEIYRIEAQTWFNGQCDDSFACRYENEYLMPHGCQATLHGGDRCCCSRNNCNFERILVERPDFKRFLPKSESEEDFGPPNASSCGKKPMKHG</sequence>
<feature type="signal peptide" evidence="2">
    <location>
        <begin position="1"/>
        <end position="20"/>
    </location>
</feature>
<proteinExistence type="predicted"/>
<protein>
    <submittedName>
        <fullName evidence="4">Uncharacterized protein</fullName>
    </submittedName>
</protein>
<evidence type="ECO:0000256" key="1">
    <source>
        <dbReference type="SAM" id="MobiDB-lite"/>
    </source>
</evidence>
<dbReference type="PROSITE" id="PS51257">
    <property type="entry name" value="PROKAR_LIPOPROTEIN"/>
    <property type="match status" value="1"/>
</dbReference>
<keyword evidence="2" id="KW-0732">Signal</keyword>
<dbReference type="WBParaSite" id="PgR011_g193_t01">
    <property type="protein sequence ID" value="PgR011_g193_t01"/>
    <property type="gene ID" value="PgR011_g193"/>
</dbReference>
<organism evidence="3 4">
    <name type="scientific">Parascaris univalens</name>
    <name type="common">Nematode worm</name>
    <dbReference type="NCBI Taxonomy" id="6257"/>
    <lineage>
        <taxon>Eukaryota</taxon>
        <taxon>Metazoa</taxon>
        <taxon>Ecdysozoa</taxon>
        <taxon>Nematoda</taxon>
        <taxon>Chromadorea</taxon>
        <taxon>Rhabditida</taxon>
        <taxon>Spirurina</taxon>
        <taxon>Ascaridomorpha</taxon>
        <taxon>Ascaridoidea</taxon>
        <taxon>Ascarididae</taxon>
        <taxon>Parascaris</taxon>
    </lineage>
</organism>
<feature type="region of interest" description="Disordered" evidence="1">
    <location>
        <begin position="133"/>
        <end position="156"/>
    </location>
</feature>
<keyword evidence="3" id="KW-1185">Reference proteome</keyword>
<evidence type="ECO:0000313" key="3">
    <source>
        <dbReference type="Proteomes" id="UP000887569"/>
    </source>
</evidence>
<evidence type="ECO:0000313" key="4">
    <source>
        <dbReference type="WBParaSite" id="PgR011_g193_t01"/>
    </source>
</evidence>
<dbReference type="AlphaFoldDB" id="A0A915ARS7"/>
<accession>A0A915ARS7</accession>